<dbReference type="RefSeq" id="WP_170970528.1">
    <property type="nucleotide sequence ID" value="NZ_OCNE01000007.1"/>
</dbReference>
<proteinExistence type="predicted"/>
<dbReference type="AlphaFoldDB" id="A0A286DVL2"/>
<feature type="binding site" evidence="1">
    <location>
        <position position="53"/>
    </location>
    <ligand>
        <name>Mg(2+)</name>
        <dbReference type="ChEBI" id="CHEBI:18420"/>
        <label>1</label>
    </ligand>
</feature>
<evidence type="ECO:0000313" key="3">
    <source>
        <dbReference type="Proteomes" id="UP000219072"/>
    </source>
</evidence>
<feature type="binding site" evidence="1">
    <location>
        <position position="268"/>
    </location>
    <ligand>
        <name>Mg(2+)</name>
        <dbReference type="ChEBI" id="CHEBI:18420"/>
        <label>1</label>
    </ligand>
</feature>
<dbReference type="PANTHER" id="PTHR16222:SF12">
    <property type="entry name" value="ADP-RIBOSYLGLYCOHYDROLASE-RELATED"/>
    <property type="match status" value="1"/>
</dbReference>
<gene>
    <name evidence="2" type="ORF">SAMN06297387_10785</name>
</gene>
<feature type="binding site" evidence="1">
    <location>
        <position position="54"/>
    </location>
    <ligand>
        <name>Mg(2+)</name>
        <dbReference type="ChEBI" id="CHEBI:18420"/>
        <label>1</label>
    </ligand>
</feature>
<sequence length="321" mass="32816">MREARTAALDSLRGLALGDAFGETWFPVLRAGGDARALIRARRVPEAARWPWTDDTALAAALLRAAWPDGEVAQDAVAGEFGRTYLADDGRGYAAGMHELLPRLAADPAAWRAGSRALFGGEGSLGNGGAMRAAPLGALCARDPAVAARRAALAAEVTHRHPEGVAGAVAVALAAASAVTARAPVEPAALLRGVAARTPPGRVRDGVARAAALPSDTGPAEAAAVLGSGRRMRADDTVPFALWSAARHLDDLVGALWCTAEGLGDVDTTCAITGGVVAARVGTAGVPAPWLARAEPLPEWVARLAGQGPSPRAEEDRPDRA</sequence>
<organism evidence="2 3">
    <name type="scientific">Streptomyces zhaozhouensis</name>
    <dbReference type="NCBI Taxonomy" id="1300267"/>
    <lineage>
        <taxon>Bacteria</taxon>
        <taxon>Bacillati</taxon>
        <taxon>Actinomycetota</taxon>
        <taxon>Actinomycetes</taxon>
        <taxon>Kitasatosporales</taxon>
        <taxon>Streptomycetaceae</taxon>
        <taxon>Streptomyces</taxon>
    </lineage>
</organism>
<dbReference type="GO" id="GO:0016787">
    <property type="term" value="F:hydrolase activity"/>
    <property type="evidence" value="ECO:0007669"/>
    <property type="project" value="UniProtKB-KW"/>
</dbReference>
<dbReference type="Gene3D" id="1.10.4080.10">
    <property type="entry name" value="ADP-ribosylation/Crystallin J1"/>
    <property type="match status" value="1"/>
</dbReference>
<dbReference type="Pfam" id="PF03747">
    <property type="entry name" value="ADP_ribosyl_GH"/>
    <property type="match status" value="1"/>
</dbReference>
<dbReference type="PANTHER" id="PTHR16222">
    <property type="entry name" value="ADP-RIBOSYLGLYCOHYDROLASE"/>
    <property type="match status" value="1"/>
</dbReference>
<keyword evidence="2" id="KW-0378">Hydrolase</keyword>
<dbReference type="GO" id="GO:0046872">
    <property type="term" value="F:metal ion binding"/>
    <property type="evidence" value="ECO:0007669"/>
    <property type="project" value="UniProtKB-KW"/>
</dbReference>
<dbReference type="EMBL" id="OCNE01000007">
    <property type="protein sequence ID" value="SOD62711.1"/>
    <property type="molecule type" value="Genomic_DNA"/>
</dbReference>
<dbReference type="InterPro" id="IPR050792">
    <property type="entry name" value="ADP-ribosylglycohydrolase"/>
</dbReference>
<keyword evidence="1" id="KW-0479">Metal-binding</keyword>
<keyword evidence="1" id="KW-0460">Magnesium</keyword>
<evidence type="ECO:0000313" key="2">
    <source>
        <dbReference type="EMBL" id="SOD62711.1"/>
    </source>
</evidence>
<protein>
    <submittedName>
        <fullName evidence="2">ADP-ribosylglycohydrolase</fullName>
    </submittedName>
</protein>
<feature type="binding site" evidence="1">
    <location>
        <position position="55"/>
    </location>
    <ligand>
        <name>Mg(2+)</name>
        <dbReference type="ChEBI" id="CHEBI:18420"/>
        <label>1</label>
    </ligand>
</feature>
<comment type="cofactor">
    <cofactor evidence="1">
        <name>Mg(2+)</name>
        <dbReference type="ChEBI" id="CHEBI:18420"/>
    </cofactor>
    <text evidence="1">Binds 2 magnesium ions per subunit.</text>
</comment>
<dbReference type="SUPFAM" id="SSF101478">
    <property type="entry name" value="ADP-ribosylglycohydrolase"/>
    <property type="match status" value="1"/>
</dbReference>
<evidence type="ECO:0000256" key="1">
    <source>
        <dbReference type="PIRSR" id="PIRSR605502-1"/>
    </source>
</evidence>
<reference evidence="2 3" key="1">
    <citation type="submission" date="2017-09" db="EMBL/GenBank/DDBJ databases">
        <authorList>
            <person name="Ehlers B."/>
            <person name="Leendertz F.H."/>
        </authorList>
    </citation>
    <scope>NUCLEOTIDE SEQUENCE [LARGE SCALE GENOMIC DNA]</scope>
    <source>
        <strain evidence="2 3">CGMCC 4.7095</strain>
    </source>
</reference>
<name>A0A286DVL2_9ACTN</name>
<feature type="binding site" evidence="1">
    <location>
        <position position="265"/>
    </location>
    <ligand>
        <name>Mg(2+)</name>
        <dbReference type="ChEBI" id="CHEBI:18420"/>
        <label>1</label>
    </ligand>
</feature>
<dbReference type="InterPro" id="IPR036705">
    <property type="entry name" value="Ribosyl_crysJ1_sf"/>
</dbReference>
<dbReference type="InterPro" id="IPR005502">
    <property type="entry name" value="Ribosyl_crysJ1"/>
</dbReference>
<keyword evidence="3" id="KW-1185">Reference proteome</keyword>
<feature type="binding site" evidence="1">
    <location>
        <position position="267"/>
    </location>
    <ligand>
        <name>Mg(2+)</name>
        <dbReference type="ChEBI" id="CHEBI:18420"/>
        <label>1</label>
    </ligand>
</feature>
<accession>A0A286DVL2</accession>
<dbReference type="Proteomes" id="UP000219072">
    <property type="component" value="Unassembled WGS sequence"/>
</dbReference>